<keyword evidence="3" id="KW-1185">Reference proteome</keyword>
<name>A0A8J3Q952_9ACTN</name>
<organism evidence="2 3">
    <name type="scientific">Rhizocola hellebori</name>
    <dbReference type="NCBI Taxonomy" id="1392758"/>
    <lineage>
        <taxon>Bacteria</taxon>
        <taxon>Bacillati</taxon>
        <taxon>Actinomycetota</taxon>
        <taxon>Actinomycetes</taxon>
        <taxon>Micromonosporales</taxon>
        <taxon>Micromonosporaceae</taxon>
        <taxon>Rhizocola</taxon>
    </lineage>
</organism>
<keyword evidence="1" id="KW-0472">Membrane</keyword>
<sequence>MGGRILRIELLRSVAPLAALLIAAAGLFVIYAGNLPEASWMDLVVRQRTLLVLILPLALGAGAWQGIRERRSKVEELFHTTPRPRWRRVLPTAGAMAIAAVATYLVTLAGATGHLQHANGYLPASAGPLIAIGALSMVAAVWVGLAVGALLPSPLTSPMVVVAGFVALTLVPNMIHPTGPGSPGSPGGYLFFPNLQVPDLNEGKVDTGAALHMLTGRANLAQALWLLALAVAGLALHAAARPATRLAALLPIALGAVVAVALLPANLAAAWVDNPHATELTCTTDQPRICIPRAQSHMLDKLRDPAGQALSILDSKLPSAPVAVTVQIDERADDTRPAADTLLLRLELNASDAALTRDRLLARMLEGGGVPLCLSLMGREPTSETTTRYMAARLAVVGWLLDREPPQRGGPEGALAIAALGALRALPADQQRARVTALRDAERGCLTGDRLDLLTGSGTNG</sequence>
<keyword evidence="1" id="KW-1133">Transmembrane helix</keyword>
<reference evidence="2" key="1">
    <citation type="submission" date="2021-01" db="EMBL/GenBank/DDBJ databases">
        <title>Whole genome shotgun sequence of Rhizocola hellebori NBRC 109834.</title>
        <authorList>
            <person name="Komaki H."/>
            <person name="Tamura T."/>
        </authorList>
    </citation>
    <scope>NUCLEOTIDE SEQUENCE</scope>
    <source>
        <strain evidence="2">NBRC 109834</strain>
    </source>
</reference>
<dbReference type="Proteomes" id="UP000612899">
    <property type="component" value="Unassembled WGS sequence"/>
</dbReference>
<accession>A0A8J3Q952</accession>
<dbReference type="EMBL" id="BONY01000019">
    <property type="protein sequence ID" value="GIH05482.1"/>
    <property type="molecule type" value="Genomic_DNA"/>
</dbReference>
<feature type="transmembrane region" description="Helical" evidence="1">
    <location>
        <begin position="88"/>
        <end position="109"/>
    </location>
</feature>
<feature type="transmembrane region" description="Helical" evidence="1">
    <location>
        <begin position="129"/>
        <end position="151"/>
    </location>
</feature>
<feature type="transmembrane region" description="Helical" evidence="1">
    <location>
        <begin position="246"/>
        <end position="272"/>
    </location>
</feature>
<feature type="transmembrane region" description="Helical" evidence="1">
    <location>
        <begin position="45"/>
        <end position="67"/>
    </location>
</feature>
<protein>
    <submittedName>
        <fullName evidence="2">Uncharacterized protein</fullName>
    </submittedName>
</protein>
<feature type="transmembrane region" description="Helical" evidence="1">
    <location>
        <begin position="14"/>
        <end position="33"/>
    </location>
</feature>
<feature type="transmembrane region" description="Helical" evidence="1">
    <location>
        <begin position="220"/>
        <end position="239"/>
    </location>
</feature>
<keyword evidence="1" id="KW-0812">Transmembrane</keyword>
<comment type="caution">
    <text evidence="2">The sequence shown here is derived from an EMBL/GenBank/DDBJ whole genome shotgun (WGS) entry which is preliminary data.</text>
</comment>
<dbReference type="AlphaFoldDB" id="A0A8J3Q952"/>
<proteinExistence type="predicted"/>
<dbReference type="RefSeq" id="WP_203909328.1">
    <property type="nucleotide sequence ID" value="NZ_BONY01000019.1"/>
</dbReference>
<feature type="transmembrane region" description="Helical" evidence="1">
    <location>
        <begin position="158"/>
        <end position="175"/>
    </location>
</feature>
<evidence type="ECO:0000313" key="3">
    <source>
        <dbReference type="Proteomes" id="UP000612899"/>
    </source>
</evidence>
<evidence type="ECO:0000256" key="1">
    <source>
        <dbReference type="SAM" id="Phobius"/>
    </source>
</evidence>
<gene>
    <name evidence="2" type="ORF">Rhe02_35490</name>
</gene>
<evidence type="ECO:0000313" key="2">
    <source>
        <dbReference type="EMBL" id="GIH05482.1"/>
    </source>
</evidence>